<protein>
    <recommendedName>
        <fullName evidence="3">ribonuclease H</fullName>
        <ecNumber evidence="3">3.1.26.4</ecNumber>
    </recommendedName>
</protein>
<dbReference type="Pfam" id="PF00075">
    <property type="entry name" value="RNase_H"/>
    <property type="match status" value="1"/>
</dbReference>
<evidence type="ECO:0000256" key="2">
    <source>
        <dbReference type="ARBA" id="ARBA00005300"/>
    </source>
</evidence>
<evidence type="ECO:0000256" key="6">
    <source>
        <dbReference type="ARBA" id="ARBA00022759"/>
    </source>
</evidence>
<evidence type="ECO:0000256" key="5">
    <source>
        <dbReference type="ARBA" id="ARBA00022723"/>
    </source>
</evidence>
<dbReference type="EMBL" id="QGMG01001220">
    <property type="protein sequence ID" value="TVY50253.1"/>
    <property type="molecule type" value="Genomic_DNA"/>
</dbReference>
<evidence type="ECO:0000313" key="10">
    <source>
        <dbReference type="Proteomes" id="UP000481288"/>
    </source>
</evidence>
<feature type="domain" description="RNase H type-1" evidence="8">
    <location>
        <begin position="108"/>
        <end position="277"/>
    </location>
</feature>
<comment type="caution">
    <text evidence="9">The sequence shown here is derived from an EMBL/GenBank/DDBJ whole genome shotgun (WGS) entry which is preliminary data.</text>
</comment>
<dbReference type="InterPro" id="IPR002156">
    <property type="entry name" value="RNaseH_domain"/>
</dbReference>
<evidence type="ECO:0000256" key="4">
    <source>
        <dbReference type="ARBA" id="ARBA00022722"/>
    </source>
</evidence>
<dbReference type="GO" id="GO:0046872">
    <property type="term" value="F:metal ion binding"/>
    <property type="evidence" value="ECO:0007669"/>
    <property type="project" value="UniProtKB-KW"/>
</dbReference>
<accession>A0A7D8YH44</accession>
<dbReference type="GO" id="GO:0004523">
    <property type="term" value="F:RNA-DNA hybrid ribonuclease activity"/>
    <property type="evidence" value="ECO:0007669"/>
    <property type="project" value="UniProtKB-EC"/>
</dbReference>
<evidence type="ECO:0000256" key="3">
    <source>
        <dbReference type="ARBA" id="ARBA00012180"/>
    </source>
</evidence>
<dbReference type="InterPro" id="IPR050092">
    <property type="entry name" value="RNase_H"/>
</dbReference>
<dbReference type="GO" id="GO:0043137">
    <property type="term" value="P:DNA replication, removal of RNA primer"/>
    <property type="evidence" value="ECO:0007669"/>
    <property type="project" value="TreeGrafter"/>
</dbReference>
<dbReference type="OrthoDB" id="407198at2759"/>
<keyword evidence="4" id="KW-0540">Nuclease</keyword>
<dbReference type="GO" id="GO:0003676">
    <property type="term" value="F:nucleic acid binding"/>
    <property type="evidence" value="ECO:0007669"/>
    <property type="project" value="InterPro"/>
</dbReference>
<comment type="catalytic activity">
    <reaction evidence="1">
        <text>Endonucleolytic cleavage to 5'-phosphomonoester.</text>
        <dbReference type="EC" id="3.1.26.4"/>
    </reaction>
</comment>
<name>A0A7D8YH44_9HELO</name>
<dbReference type="InterPro" id="IPR036397">
    <property type="entry name" value="RNaseH_sf"/>
</dbReference>
<dbReference type="PANTHER" id="PTHR10642:SF26">
    <property type="entry name" value="RIBONUCLEASE H1"/>
    <property type="match status" value="1"/>
</dbReference>
<dbReference type="InterPro" id="IPR012337">
    <property type="entry name" value="RNaseH-like_sf"/>
</dbReference>
<evidence type="ECO:0000256" key="1">
    <source>
        <dbReference type="ARBA" id="ARBA00000077"/>
    </source>
</evidence>
<gene>
    <name evidence="9" type="primary">rnhA_2</name>
    <name evidence="9" type="ORF">LCER1_G008016</name>
</gene>
<evidence type="ECO:0000313" key="9">
    <source>
        <dbReference type="EMBL" id="TVY50253.1"/>
    </source>
</evidence>
<dbReference type="PROSITE" id="PS50879">
    <property type="entry name" value="RNASE_H_1"/>
    <property type="match status" value="1"/>
</dbReference>
<comment type="similarity">
    <text evidence="2">Belongs to the RNase H family.</text>
</comment>
<dbReference type="CDD" id="cd13934">
    <property type="entry name" value="RNase_H_Dikarya_like"/>
    <property type="match status" value="1"/>
</dbReference>
<dbReference type="AlphaFoldDB" id="A0A7D8YH44"/>
<proteinExistence type="inferred from homology"/>
<keyword evidence="5" id="KW-0479">Metal-binding</keyword>
<keyword evidence="10" id="KW-1185">Reference proteome</keyword>
<dbReference type="EC" id="3.1.26.4" evidence="3"/>
<keyword evidence="6" id="KW-0255">Endonuclease</keyword>
<sequence>MERTTSPVTCVQCAYCAPAEPYYHCLQCYNIVFCELCVGHNAQCRGVEENHHWIKRRLQDGSLLDIGLPIWSSVARAIQYPTLFQLPSVKDTPQSLFSSDHRYIRKSDSRQILIFTDGACSRNGCSDAQAGYSFSYRPSAYSKAGELTHDGTMSLRLETRGPTGQIYPQTSNRAELRAVIAALQFKDWSSDCNEGWRSLVFATDPEYVGLHITQSIQRWESEGWMTSDHRNIMNQDLWKLLLSLIRTLQGDGVAVSFWRIPRDWNKRADEAAKMGAQKNEEPHFGMVKPRGPLEAEHVLYRC</sequence>
<dbReference type="PANTHER" id="PTHR10642">
    <property type="entry name" value="RIBONUCLEASE H1"/>
    <property type="match status" value="1"/>
</dbReference>
<organism evidence="9 10">
    <name type="scientific">Lachnellula cervina</name>
    <dbReference type="NCBI Taxonomy" id="1316786"/>
    <lineage>
        <taxon>Eukaryota</taxon>
        <taxon>Fungi</taxon>
        <taxon>Dikarya</taxon>
        <taxon>Ascomycota</taxon>
        <taxon>Pezizomycotina</taxon>
        <taxon>Leotiomycetes</taxon>
        <taxon>Helotiales</taxon>
        <taxon>Lachnaceae</taxon>
        <taxon>Lachnellula</taxon>
    </lineage>
</organism>
<evidence type="ECO:0000256" key="7">
    <source>
        <dbReference type="ARBA" id="ARBA00022801"/>
    </source>
</evidence>
<dbReference type="Gene3D" id="3.30.420.10">
    <property type="entry name" value="Ribonuclease H-like superfamily/Ribonuclease H"/>
    <property type="match status" value="1"/>
</dbReference>
<evidence type="ECO:0000259" key="8">
    <source>
        <dbReference type="PROSITE" id="PS50879"/>
    </source>
</evidence>
<dbReference type="Proteomes" id="UP000481288">
    <property type="component" value="Unassembled WGS sequence"/>
</dbReference>
<reference evidence="9 10" key="1">
    <citation type="submission" date="2018-05" db="EMBL/GenBank/DDBJ databases">
        <title>Whole genome sequencing for identification of molecular markers to develop diagnostic detection tools for the regulated plant pathogen Lachnellula willkommii.</title>
        <authorList>
            <person name="Giroux E."/>
            <person name="Bilodeau G."/>
        </authorList>
    </citation>
    <scope>NUCLEOTIDE SEQUENCE [LARGE SCALE GENOMIC DNA]</scope>
    <source>
        <strain evidence="9 10">CBS 625.97</strain>
    </source>
</reference>
<dbReference type="SUPFAM" id="SSF53098">
    <property type="entry name" value="Ribonuclease H-like"/>
    <property type="match status" value="1"/>
</dbReference>
<keyword evidence="7" id="KW-0378">Hydrolase</keyword>